<keyword evidence="2" id="KW-1185">Reference proteome</keyword>
<dbReference type="EMBL" id="VNHS01000014">
    <property type="protein sequence ID" value="TYP69640.1"/>
    <property type="molecule type" value="Genomic_DNA"/>
</dbReference>
<comment type="caution">
    <text evidence="1">The sequence shown here is derived from an EMBL/GenBank/DDBJ whole genome shotgun (WGS) entry which is preliminary data.</text>
</comment>
<accession>A0A5S5BU20</accession>
<dbReference type="AlphaFoldDB" id="A0A5S5BU20"/>
<reference evidence="1 2" key="1">
    <citation type="submission" date="2019-07" db="EMBL/GenBank/DDBJ databases">
        <title>Genomic Encyclopedia of Type Strains, Phase III (KMG-III): the genomes of soil and plant-associated and newly described type strains.</title>
        <authorList>
            <person name="Whitman W."/>
        </authorList>
    </citation>
    <scope>NUCLEOTIDE SEQUENCE [LARGE SCALE GENOMIC DNA]</scope>
    <source>
        <strain evidence="1 2">BL24</strain>
    </source>
</reference>
<protein>
    <submittedName>
        <fullName evidence="1">Uncharacterized protein</fullName>
    </submittedName>
</protein>
<name>A0A5S5BU20_9BACL</name>
<sequence length="35" mass="3783">MDGDGEVLDGRLEGLELRNAALMSTAVFWMGIAED</sequence>
<evidence type="ECO:0000313" key="1">
    <source>
        <dbReference type="EMBL" id="TYP69640.1"/>
    </source>
</evidence>
<evidence type="ECO:0000313" key="2">
    <source>
        <dbReference type="Proteomes" id="UP000323257"/>
    </source>
</evidence>
<proteinExistence type="predicted"/>
<dbReference type="Proteomes" id="UP000323257">
    <property type="component" value="Unassembled WGS sequence"/>
</dbReference>
<organism evidence="1 2">
    <name type="scientific">Paenibacillus methanolicus</name>
    <dbReference type="NCBI Taxonomy" id="582686"/>
    <lineage>
        <taxon>Bacteria</taxon>
        <taxon>Bacillati</taxon>
        <taxon>Bacillota</taxon>
        <taxon>Bacilli</taxon>
        <taxon>Bacillales</taxon>
        <taxon>Paenibacillaceae</taxon>
        <taxon>Paenibacillus</taxon>
    </lineage>
</organism>
<gene>
    <name evidence="1" type="ORF">BCM02_114157</name>
</gene>